<dbReference type="Proteomes" id="UP000887572">
    <property type="component" value="Unplaced"/>
</dbReference>
<feature type="compositionally biased region" description="Low complexity" evidence="1">
    <location>
        <begin position="88"/>
        <end position="97"/>
    </location>
</feature>
<dbReference type="WBParaSite" id="Gr19_v10_g12329.t2">
    <property type="protein sequence ID" value="Gr19_v10_g12329.t2"/>
    <property type="gene ID" value="Gr19_v10_g12329"/>
</dbReference>
<keyword evidence="2" id="KW-1185">Reference proteome</keyword>
<feature type="compositionally biased region" description="Low complexity" evidence="1">
    <location>
        <begin position="336"/>
        <end position="346"/>
    </location>
</feature>
<organism evidence="2 3">
    <name type="scientific">Globodera rostochiensis</name>
    <name type="common">Golden nematode worm</name>
    <name type="synonym">Heterodera rostochiensis</name>
    <dbReference type="NCBI Taxonomy" id="31243"/>
    <lineage>
        <taxon>Eukaryota</taxon>
        <taxon>Metazoa</taxon>
        <taxon>Ecdysozoa</taxon>
        <taxon>Nematoda</taxon>
        <taxon>Chromadorea</taxon>
        <taxon>Rhabditida</taxon>
        <taxon>Tylenchina</taxon>
        <taxon>Tylenchomorpha</taxon>
        <taxon>Tylenchoidea</taxon>
        <taxon>Heteroderidae</taxon>
        <taxon>Heteroderinae</taxon>
        <taxon>Globodera</taxon>
    </lineage>
</organism>
<dbReference type="AlphaFoldDB" id="A0A914GXR4"/>
<feature type="region of interest" description="Disordered" evidence="1">
    <location>
        <begin position="71"/>
        <end position="160"/>
    </location>
</feature>
<evidence type="ECO:0000256" key="1">
    <source>
        <dbReference type="SAM" id="MobiDB-lite"/>
    </source>
</evidence>
<feature type="region of interest" description="Disordered" evidence="1">
    <location>
        <begin position="269"/>
        <end position="393"/>
    </location>
</feature>
<accession>A0A914GXR4</accession>
<feature type="compositionally biased region" description="Basic and acidic residues" evidence="1">
    <location>
        <begin position="110"/>
        <end position="125"/>
    </location>
</feature>
<name>A0A914GXR4_GLORO</name>
<feature type="compositionally biased region" description="Acidic residues" evidence="1">
    <location>
        <begin position="137"/>
        <end position="151"/>
    </location>
</feature>
<reference evidence="3" key="1">
    <citation type="submission" date="2022-11" db="UniProtKB">
        <authorList>
            <consortium name="WormBaseParasite"/>
        </authorList>
    </citation>
    <scope>IDENTIFICATION</scope>
</reference>
<feature type="compositionally biased region" description="Polar residues" evidence="1">
    <location>
        <begin position="316"/>
        <end position="325"/>
    </location>
</feature>
<sequence>MDLGELAVELEDTLNLRQDEAVSEEDWLFVPDDSIDKSSASKASEEKQNLEKWLRGAVEKVDFRTRSALSRRLEKKKRRADKEKRLRNNNNLESSLSMIEEVSSESGPMSDREQRMRPREKENMAARKAISEASVCSDDEVEDEEDDDEYFDAPSTPKKTPQLANLARNHAKQQLPGGILLRPGIGQALAETNRSTTKSVGVAKGLRRNARTIQQQTRRQIQMQLEEDEGVQDEVLIEWRDLGDIERRAKEQERELQMELMRDRCQRLGNTIRETHTGGTATTSRSRPDSDSSSTSSVLSGANAPGSSGHIADHSSIASSRSNEGSLADLSCCSENLNQPPNSRLPLPRRPTIPGKTGIPLPTPKRTPKMSIVQVKKQSSPSGPEQMDDDECF</sequence>
<protein>
    <submittedName>
        <fullName evidence="3">Uncharacterized protein</fullName>
    </submittedName>
</protein>
<evidence type="ECO:0000313" key="2">
    <source>
        <dbReference type="Proteomes" id="UP000887572"/>
    </source>
</evidence>
<proteinExistence type="predicted"/>
<evidence type="ECO:0000313" key="3">
    <source>
        <dbReference type="WBParaSite" id="Gr19_v10_g12329.t2"/>
    </source>
</evidence>